<proteinExistence type="predicted"/>
<keyword evidence="2" id="KW-1185">Reference proteome</keyword>
<dbReference type="EMBL" id="SZYD01000001">
    <property type="protein sequence ID" value="KAD7479867.1"/>
    <property type="molecule type" value="Genomic_DNA"/>
</dbReference>
<name>A0A5N6Q7W9_9ASTR</name>
<accession>A0A5N6Q7W9</accession>
<gene>
    <name evidence="1" type="ORF">E3N88_03003</name>
</gene>
<evidence type="ECO:0000313" key="1">
    <source>
        <dbReference type="EMBL" id="KAD7479867.1"/>
    </source>
</evidence>
<sequence>MRAAGFLHRRDLRPPLTRRSFLPTRYPATYPCSSLGQPIEMKFTDSVCVRVLGRKTRAAISGAAPVRLLSTSSLRCSQDSLRADSSSFSGDLLQGNGSPDLPPQATSQLDPLLFSGELPSPRAIDCSCPSSEHFTRSLLVVIPTPAVDWIIPARWRHRVMFWVWRKAQLKANHEARVMAKISDPRSTFRWVKRGENSTTKP</sequence>
<evidence type="ECO:0000313" key="2">
    <source>
        <dbReference type="Proteomes" id="UP000326396"/>
    </source>
</evidence>
<reference evidence="1 2" key="1">
    <citation type="submission" date="2019-05" db="EMBL/GenBank/DDBJ databases">
        <title>Mikania micrantha, genome provides insights into the molecular mechanism of rapid growth.</title>
        <authorList>
            <person name="Liu B."/>
        </authorList>
    </citation>
    <scope>NUCLEOTIDE SEQUENCE [LARGE SCALE GENOMIC DNA]</scope>
    <source>
        <strain evidence="1">NLD-2019</strain>
        <tissue evidence="1">Leaf</tissue>
    </source>
</reference>
<dbReference type="Proteomes" id="UP000326396">
    <property type="component" value="Linkage Group LG1"/>
</dbReference>
<protein>
    <submittedName>
        <fullName evidence="1">Uncharacterized protein</fullName>
    </submittedName>
</protein>
<comment type="caution">
    <text evidence="1">The sequence shown here is derived from an EMBL/GenBank/DDBJ whole genome shotgun (WGS) entry which is preliminary data.</text>
</comment>
<dbReference type="AlphaFoldDB" id="A0A5N6Q7W9"/>
<organism evidence="1 2">
    <name type="scientific">Mikania micrantha</name>
    <name type="common">bitter vine</name>
    <dbReference type="NCBI Taxonomy" id="192012"/>
    <lineage>
        <taxon>Eukaryota</taxon>
        <taxon>Viridiplantae</taxon>
        <taxon>Streptophyta</taxon>
        <taxon>Embryophyta</taxon>
        <taxon>Tracheophyta</taxon>
        <taxon>Spermatophyta</taxon>
        <taxon>Magnoliopsida</taxon>
        <taxon>eudicotyledons</taxon>
        <taxon>Gunneridae</taxon>
        <taxon>Pentapetalae</taxon>
        <taxon>asterids</taxon>
        <taxon>campanulids</taxon>
        <taxon>Asterales</taxon>
        <taxon>Asteraceae</taxon>
        <taxon>Asteroideae</taxon>
        <taxon>Heliantheae alliance</taxon>
        <taxon>Eupatorieae</taxon>
        <taxon>Mikania</taxon>
    </lineage>
</organism>